<evidence type="ECO:0000259" key="12">
    <source>
        <dbReference type="PROSITE" id="PS50835"/>
    </source>
</evidence>
<dbReference type="EMBL" id="JBBPFD010000022">
    <property type="protein sequence ID" value="KAK7881532.1"/>
    <property type="molecule type" value="Genomic_DNA"/>
</dbReference>
<dbReference type="AlphaFoldDB" id="A0AAW0MWD7"/>
<evidence type="ECO:0000256" key="6">
    <source>
        <dbReference type="ARBA" id="ARBA00023136"/>
    </source>
</evidence>
<protein>
    <recommendedName>
        <fullName evidence="12">Ig-like domain-containing protein</fullName>
    </recommendedName>
</protein>
<dbReference type="SMART" id="SM00406">
    <property type="entry name" value="IGv"/>
    <property type="match status" value="1"/>
</dbReference>
<organism evidence="13 14">
    <name type="scientific">Mugilogobius chulae</name>
    <name type="common">yellowstripe goby</name>
    <dbReference type="NCBI Taxonomy" id="88201"/>
    <lineage>
        <taxon>Eukaryota</taxon>
        <taxon>Metazoa</taxon>
        <taxon>Chordata</taxon>
        <taxon>Craniata</taxon>
        <taxon>Vertebrata</taxon>
        <taxon>Euteleostomi</taxon>
        <taxon>Actinopterygii</taxon>
        <taxon>Neopterygii</taxon>
        <taxon>Teleostei</taxon>
        <taxon>Neoteleostei</taxon>
        <taxon>Acanthomorphata</taxon>
        <taxon>Gobiaria</taxon>
        <taxon>Gobiiformes</taxon>
        <taxon>Gobioidei</taxon>
        <taxon>Gobiidae</taxon>
        <taxon>Gobionellinae</taxon>
        <taxon>Mugilogobius</taxon>
    </lineage>
</organism>
<dbReference type="GO" id="GO:0006955">
    <property type="term" value="P:immune response"/>
    <property type="evidence" value="ECO:0007669"/>
    <property type="project" value="TreeGrafter"/>
</dbReference>
<keyword evidence="2" id="KW-1003">Cell membrane</keyword>
<feature type="chain" id="PRO_5043541800" description="Ig-like domain-containing protein" evidence="11">
    <location>
        <begin position="22"/>
        <end position="185"/>
    </location>
</feature>
<keyword evidence="9" id="KW-0325">Glycoprotein</keyword>
<gene>
    <name evidence="13" type="ORF">WMY93_029941</name>
</gene>
<evidence type="ECO:0000313" key="14">
    <source>
        <dbReference type="Proteomes" id="UP001460270"/>
    </source>
</evidence>
<name>A0AAW0MWD7_9GOBI</name>
<dbReference type="InterPro" id="IPR003598">
    <property type="entry name" value="Ig_sub2"/>
</dbReference>
<keyword evidence="3" id="KW-0812">Transmembrane</keyword>
<keyword evidence="6" id="KW-0472">Membrane</keyword>
<dbReference type="PANTHER" id="PTHR25466">
    <property type="entry name" value="T-LYMPHOCYTE ACTIVATION ANTIGEN"/>
    <property type="match status" value="1"/>
</dbReference>
<feature type="domain" description="Ig-like" evidence="12">
    <location>
        <begin position="75"/>
        <end position="183"/>
    </location>
</feature>
<dbReference type="Gene3D" id="2.60.40.10">
    <property type="entry name" value="Immunoglobulins"/>
    <property type="match status" value="1"/>
</dbReference>
<evidence type="ECO:0000313" key="13">
    <source>
        <dbReference type="EMBL" id="KAK7881532.1"/>
    </source>
</evidence>
<evidence type="ECO:0000256" key="2">
    <source>
        <dbReference type="ARBA" id="ARBA00022475"/>
    </source>
</evidence>
<reference evidence="14" key="1">
    <citation type="submission" date="2024-04" db="EMBL/GenBank/DDBJ databases">
        <title>Salinicola lusitanus LLJ914,a marine bacterium isolated from the Okinawa Trough.</title>
        <authorList>
            <person name="Li J."/>
        </authorList>
    </citation>
    <scope>NUCLEOTIDE SEQUENCE [LARGE SCALE GENOMIC DNA]</scope>
</reference>
<evidence type="ECO:0000256" key="4">
    <source>
        <dbReference type="ARBA" id="ARBA00022729"/>
    </source>
</evidence>
<dbReference type="Proteomes" id="UP001460270">
    <property type="component" value="Unassembled WGS sequence"/>
</dbReference>
<dbReference type="GO" id="GO:0007166">
    <property type="term" value="P:cell surface receptor signaling pathway"/>
    <property type="evidence" value="ECO:0007669"/>
    <property type="project" value="TreeGrafter"/>
</dbReference>
<keyword evidence="8" id="KW-0675">Receptor</keyword>
<keyword evidence="7" id="KW-1015">Disulfide bond</keyword>
<evidence type="ECO:0000256" key="7">
    <source>
        <dbReference type="ARBA" id="ARBA00023157"/>
    </source>
</evidence>
<evidence type="ECO:0000256" key="9">
    <source>
        <dbReference type="ARBA" id="ARBA00023180"/>
    </source>
</evidence>
<dbReference type="InterPro" id="IPR013106">
    <property type="entry name" value="Ig_V-set"/>
</dbReference>
<evidence type="ECO:0000256" key="8">
    <source>
        <dbReference type="ARBA" id="ARBA00023170"/>
    </source>
</evidence>
<dbReference type="SUPFAM" id="SSF48726">
    <property type="entry name" value="Immunoglobulin"/>
    <property type="match status" value="1"/>
</dbReference>
<evidence type="ECO:0000256" key="3">
    <source>
        <dbReference type="ARBA" id="ARBA00022692"/>
    </source>
</evidence>
<accession>A0AAW0MWD7</accession>
<dbReference type="GO" id="GO:0031295">
    <property type="term" value="P:T cell costimulation"/>
    <property type="evidence" value="ECO:0007669"/>
    <property type="project" value="TreeGrafter"/>
</dbReference>
<comment type="subcellular location">
    <subcellularLocation>
        <location evidence="1">Cell membrane</location>
        <topology evidence="1">Single-pass type I membrane protein</topology>
    </subcellularLocation>
</comment>
<dbReference type="FunFam" id="2.60.40.10:FF:000142">
    <property type="entry name" value="V-set domain-containing T-cell activation inhibitor 1"/>
    <property type="match status" value="1"/>
</dbReference>
<dbReference type="GO" id="GO:0042130">
    <property type="term" value="P:negative regulation of T cell proliferation"/>
    <property type="evidence" value="ECO:0007669"/>
    <property type="project" value="TreeGrafter"/>
</dbReference>
<dbReference type="SMART" id="SM00408">
    <property type="entry name" value="IGc2"/>
    <property type="match status" value="1"/>
</dbReference>
<dbReference type="InterPro" id="IPR036179">
    <property type="entry name" value="Ig-like_dom_sf"/>
</dbReference>
<dbReference type="InterPro" id="IPR013783">
    <property type="entry name" value="Ig-like_fold"/>
</dbReference>
<sequence>MSLASFNLMFLSALFRWFSGACVFSCSIIKPKERTAVRSAPGSRVKAESKAARYGPSKWGGTAHFVQWKQHRTVPYRLDSNLYTEVSCVLLESCVLPCSFDSGSEDPVINWSKIPGHIPVHSYYHGQNQPEHQHENFTGRTSLFEEELSTGNASLLLSEVKVQDEGTYECRTSSANTTAGELTFT</sequence>
<dbReference type="PROSITE" id="PS50835">
    <property type="entry name" value="IG_LIKE"/>
    <property type="match status" value="1"/>
</dbReference>
<keyword evidence="14" id="KW-1185">Reference proteome</keyword>
<dbReference type="GO" id="GO:0009897">
    <property type="term" value="C:external side of plasma membrane"/>
    <property type="evidence" value="ECO:0007669"/>
    <property type="project" value="TreeGrafter"/>
</dbReference>
<keyword evidence="4 11" id="KW-0732">Signal</keyword>
<evidence type="ECO:0000256" key="5">
    <source>
        <dbReference type="ARBA" id="ARBA00022989"/>
    </source>
</evidence>
<evidence type="ECO:0000256" key="1">
    <source>
        <dbReference type="ARBA" id="ARBA00004251"/>
    </source>
</evidence>
<dbReference type="PANTHER" id="PTHR25466:SF14">
    <property type="entry name" value="BUTYROPHILIN SUBFAMILY 2 MEMBER A2-LIKE-RELATED"/>
    <property type="match status" value="1"/>
</dbReference>
<dbReference type="InterPro" id="IPR051713">
    <property type="entry name" value="T-cell_Activation_Regulation"/>
</dbReference>
<evidence type="ECO:0000256" key="11">
    <source>
        <dbReference type="SAM" id="SignalP"/>
    </source>
</evidence>
<evidence type="ECO:0000256" key="10">
    <source>
        <dbReference type="ARBA" id="ARBA00023319"/>
    </source>
</evidence>
<keyword evidence="10" id="KW-0393">Immunoglobulin domain</keyword>
<dbReference type="InterPro" id="IPR007110">
    <property type="entry name" value="Ig-like_dom"/>
</dbReference>
<comment type="caution">
    <text evidence="13">The sequence shown here is derived from an EMBL/GenBank/DDBJ whole genome shotgun (WGS) entry which is preliminary data.</text>
</comment>
<dbReference type="GO" id="GO:0042102">
    <property type="term" value="P:positive regulation of T cell proliferation"/>
    <property type="evidence" value="ECO:0007669"/>
    <property type="project" value="TreeGrafter"/>
</dbReference>
<dbReference type="GO" id="GO:0071222">
    <property type="term" value="P:cellular response to lipopolysaccharide"/>
    <property type="evidence" value="ECO:0007669"/>
    <property type="project" value="TreeGrafter"/>
</dbReference>
<proteinExistence type="predicted"/>
<dbReference type="Pfam" id="PF07686">
    <property type="entry name" value="V-set"/>
    <property type="match status" value="1"/>
</dbReference>
<feature type="signal peptide" evidence="11">
    <location>
        <begin position="1"/>
        <end position="21"/>
    </location>
</feature>
<keyword evidence="5" id="KW-1133">Transmembrane helix</keyword>